<keyword evidence="1" id="KW-0812">Transmembrane</keyword>
<organism evidence="2 3">
    <name type="scientific">Candidatus Buchananbacteria bacterium RBG_13_39_9</name>
    <dbReference type="NCBI Taxonomy" id="1797531"/>
    <lineage>
        <taxon>Bacteria</taxon>
        <taxon>Candidatus Buchananiibacteriota</taxon>
    </lineage>
</organism>
<name>A0A1G1XPV6_9BACT</name>
<dbReference type="Pfam" id="PF14014">
    <property type="entry name" value="DUF4230"/>
    <property type="match status" value="1"/>
</dbReference>
<sequence>MKNIIIIILIIVVFLGGISIGYLLTRPQHAIFKNEISSEIILQNLQNKGFLVTEDYVINQRVEIKKTSDVLWKDIIWGQKITATAVMKVSMGVDLSKLTKDEVMLSGDKVRIKLPALEVQSVELVSDINLDNEQGILKRLLDNDNGYNQALVQLKEEAKKSAQSPEVVKKAGDNAKAEIEKFIKLIVPQLNVEFAE</sequence>
<evidence type="ECO:0000313" key="3">
    <source>
        <dbReference type="Proteomes" id="UP000176260"/>
    </source>
</evidence>
<reference evidence="2 3" key="1">
    <citation type="journal article" date="2016" name="Nat. Commun.">
        <title>Thousands of microbial genomes shed light on interconnected biogeochemical processes in an aquifer system.</title>
        <authorList>
            <person name="Anantharaman K."/>
            <person name="Brown C.T."/>
            <person name="Hug L.A."/>
            <person name="Sharon I."/>
            <person name="Castelle C.J."/>
            <person name="Probst A.J."/>
            <person name="Thomas B.C."/>
            <person name="Singh A."/>
            <person name="Wilkins M.J."/>
            <person name="Karaoz U."/>
            <person name="Brodie E.L."/>
            <person name="Williams K.H."/>
            <person name="Hubbard S.S."/>
            <person name="Banfield J.F."/>
        </authorList>
    </citation>
    <scope>NUCLEOTIDE SEQUENCE [LARGE SCALE GENOMIC DNA]</scope>
</reference>
<evidence type="ECO:0000256" key="1">
    <source>
        <dbReference type="SAM" id="Phobius"/>
    </source>
</evidence>
<dbReference type="Proteomes" id="UP000176260">
    <property type="component" value="Unassembled WGS sequence"/>
</dbReference>
<comment type="caution">
    <text evidence="2">The sequence shown here is derived from an EMBL/GenBank/DDBJ whole genome shotgun (WGS) entry which is preliminary data.</text>
</comment>
<feature type="transmembrane region" description="Helical" evidence="1">
    <location>
        <begin position="6"/>
        <end position="24"/>
    </location>
</feature>
<accession>A0A1G1XPV6</accession>
<dbReference type="EMBL" id="MHIA01000019">
    <property type="protein sequence ID" value="OGY42012.1"/>
    <property type="molecule type" value="Genomic_DNA"/>
</dbReference>
<evidence type="ECO:0000313" key="2">
    <source>
        <dbReference type="EMBL" id="OGY42012.1"/>
    </source>
</evidence>
<proteinExistence type="predicted"/>
<dbReference type="AlphaFoldDB" id="A0A1G1XPV6"/>
<evidence type="ECO:0008006" key="4">
    <source>
        <dbReference type="Google" id="ProtNLM"/>
    </source>
</evidence>
<keyword evidence="1" id="KW-1133">Transmembrane helix</keyword>
<dbReference type="InterPro" id="IPR025324">
    <property type="entry name" value="DUF4230"/>
</dbReference>
<gene>
    <name evidence="2" type="ORF">A2Y67_02920</name>
</gene>
<protein>
    <recommendedName>
        <fullName evidence="4">DUF4230 domain-containing protein</fullName>
    </recommendedName>
</protein>
<keyword evidence="1" id="KW-0472">Membrane</keyword>